<protein>
    <submittedName>
        <fullName evidence="2">Uncharacterized protein</fullName>
    </submittedName>
</protein>
<accession>A0A5N6P8I6</accession>
<feature type="region of interest" description="Disordered" evidence="1">
    <location>
        <begin position="164"/>
        <end position="201"/>
    </location>
</feature>
<name>A0A5N6P8I6_9ASTR</name>
<evidence type="ECO:0000256" key="1">
    <source>
        <dbReference type="SAM" id="MobiDB-lite"/>
    </source>
</evidence>
<sequence>MIRDPLIRYIHHCIVTRISGRGQSQEWVTTTDLFYLHSLIAGRPCNLARCFALYCASFYHRQERGTLWVGAFVTHIVRSRGMVDMLDDLPAIEPRKLDRQTIISMKLAADIPGLGLRFIGQDGRPFQPAQVVVVLDQQLPPGATRRLSRWHASSDGSIVTRIWSSGRSRQSMRNGTRTQLPPFPEPRVYADDGSDAGPSGS</sequence>
<comment type="caution">
    <text evidence="2">The sequence shown here is derived from an EMBL/GenBank/DDBJ whole genome shotgun (WGS) entry which is preliminary data.</text>
</comment>
<reference evidence="2 3" key="1">
    <citation type="submission" date="2019-05" db="EMBL/GenBank/DDBJ databases">
        <title>Mikania micrantha, genome provides insights into the molecular mechanism of rapid growth.</title>
        <authorList>
            <person name="Liu B."/>
        </authorList>
    </citation>
    <scope>NUCLEOTIDE SEQUENCE [LARGE SCALE GENOMIC DNA]</scope>
    <source>
        <strain evidence="2">NLD-2019</strain>
        <tissue evidence="2">Leaf</tissue>
    </source>
</reference>
<feature type="compositionally biased region" description="Polar residues" evidence="1">
    <location>
        <begin position="164"/>
        <end position="179"/>
    </location>
</feature>
<keyword evidence="3" id="KW-1185">Reference proteome</keyword>
<dbReference type="AlphaFoldDB" id="A0A5N6P8I6"/>
<evidence type="ECO:0000313" key="2">
    <source>
        <dbReference type="EMBL" id="KAD5961565.1"/>
    </source>
</evidence>
<dbReference type="EMBL" id="SZYD01000006">
    <property type="protein sequence ID" value="KAD5961565.1"/>
    <property type="molecule type" value="Genomic_DNA"/>
</dbReference>
<dbReference type="OrthoDB" id="1685790at2759"/>
<organism evidence="2 3">
    <name type="scientific">Mikania micrantha</name>
    <name type="common">bitter vine</name>
    <dbReference type="NCBI Taxonomy" id="192012"/>
    <lineage>
        <taxon>Eukaryota</taxon>
        <taxon>Viridiplantae</taxon>
        <taxon>Streptophyta</taxon>
        <taxon>Embryophyta</taxon>
        <taxon>Tracheophyta</taxon>
        <taxon>Spermatophyta</taxon>
        <taxon>Magnoliopsida</taxon>
        <taxon>eudicotyledons</taxon>
        <taxon>Gunneridae</taxon>
        <taxon>Pentapetalae</taxon>
        <taxon>asterids</taxon>
        <taxon>campanulids</taxon>
        <taxon>Asterales</taxon>
        <taxon>Asteraceae</taxon>
        <taxon>Asteroideae</taxon>
        <taxon>Heliantheae alliance</taxon>
        <taxon>Eupatorieae</taxon>
        <taxon>Mikania</taxon>
    </lineage>
</organism>
<gene>
    <name evidence="2" type="ORF">E3N88_13038</name>
</gene>
<proteinExistence type="predicted"/>
<evidence type="ECO:0000313" key="3">
    <source>
        <dbReference type="Proteomes" id="UP000326396"/>
    </source>
</evidence>
<dbReference type="Proteomes" id="UP000326396">
    <property type="component" value="Linkage Group LG14"/>
</dbReference>